<evidence type="ECO:0000256" key="2">
    <source>
        <dbReference type="SAM" id="SignalP"/>
    </source>
</evidence>
<proteinExistence type="predicted"/>
<organism evidence="3 4">
    <name type="scientific">Escallonia herrerae</name>
    <dbReference type="NCBI Taxonomy" id="1293975"/>
    <lineage>
        <taxon>Eukaryota</taxon>
        <taxon>Viridiplantae</taxon>
        <taxon>Streptophyta</taxon>
        <taxon>Embryophyta</taxon>
        <taxon>Tracheophyta</taxon>
        <taxon>Spermatophyta</taxon>
        <taxon>Magnoliopsida</taxon>
        <taxon>eudicotyledons</taxon>
        <taxon>Gunneridae</taxon>
        <taxon>Pentapetalae</taxon>
        <taxon>asterids</taxon>
        <taxon>campanulids</taxon>
        <taxon>Escalloniales</taxon>
        <taxon>Escalloniaceae</taxon>
        <taxon>Escallonia</taxon>
    </lineage>
</organism>
<evidence type="ECO:0000313" key="4">
    <source>
        <dbReference type="Proteomes" id="UP001188597"/>
    </source>
</evidence>
<protein>
    <submittedName>
        <fullName evidence="3">Uncharacterized protein</fullName>
    </submittedName>
</protein>
<evidence type="ECO:0000256" key="1">
    <source>
        <dbReference type="SAM" id="MobiDB-lite"/>
    </source>
</evidence>
<name>A0AA89B8V2_9ASTE</name>
<feature type="region of interest" description="Disordered" evidence="1">
    <location>
        <begin position="52"/>
        <end position="73"/>
    </location>
</feature>
<feature type="compositionally biased region" description="Basic and acidic residues" evidence="1">
    <location>
        <begin position="59"/>
        <end position="73"/>
    </location>
</feature>
<keyword evidence="4" id="KW-1185">Reference proteome</keyword>
<dbReference type="AlphaFoldDB" id="A0AA89B8V2"/>
<accession>A0AA89B8V2</accession>
<reference evidence="3" key="1">
    <citation type="submission" date="2022-12" db="EMBL/GenBank/DDBJ databases">
        <title>Draft genome assemblies for two species of Escallonia (Escalloniales).</title>
        <authorList>
            <person name="Chanderbali A."/>
            <person name="Dervinis C."/>
            <person name="Anghel I."/>
            <person name="Soltis D."/>
            <person name="Soltis P."/>
            <person name="Zapata F."/>
        </authorList>
    </citation>
    <scope>NUCLEOTIDE SEQUENCE</scope>
    <source>
        <strain evidence="3">UCBG64.0493</strain>
        <tissue evidence="3">Leaf</tissue>
    </source>
</reference>
<sequence>MAKSFASLPILCLCLCFLVLVFNEGNLGFALEQASGQRLEIVGVFSWHCRQNPKGSQKSSEKEQQHSIHTTREKMIMHPPETLEQQRQEASIAISTAISTTASRAEQNRGRPTITRDRVRLGEGEGGEWVFKLFERTIVKYSRSSAVITNPDSSLALQISNSELPYFNLKRLEAPNSFIKNSNGIHLVATRYNSSQCLHHLPHFLTLCATAAAAVTSGLLRR</sequence>
<dbReference type="Proteomes" id="UP001188597">
    <property type="component" value="Unassembled WGS sequence"/>
</dbReference>
<feature type="chain" id="PRO_5041744860" evidence="2">
    <location>
        <begin position="29"/>
        <end position="222"/>
    </location>
</feature>
<dbReference type="EMBL" id="JAVXUP010000260">
    <property type="protein sequence ID" value="KAK3032670.1"/>
    <property type="molecule type" value="Genomic_DNA"/>
</dbReference>
<evidence type="ECO:0000313" key="3">
    <source>
        <dbReference type="EMBL" id="KAK3032670.1"/>
    </source>
</evidence>
<feature type="signal peptide" evidence="2">
    <location>
        <begin position="1"/>
        <end position="28"/>
    </location>
</feature>
<comment type="caution">
    <text evidence="3">The sequence shown here is derived from an EMBL/GenBank/DDBJ whole genome shotgun (WGS) entry which is preliminary data.</text>
</comment>
<keyword evidence="2" id="KW-0732">Signal</keyword>
<gene>
    <name evidence="3" type="ORF">RJ639_036734</name>
</gene>